<keyword evidence="8" id="KW-0966">Cell projection</keyword>
<feature type="domain" description="FlgD/Vpr Ig-like" evidence="6">
    <location>
        <begin position="105"/>
        <end position="180"/>
    </location>
</feature>
<dbReference type="InterPro" id="IPR005648">
    <property type="entry name" value="FlgD"/>
</dbReference>
<keyword evidence="9" id="KW-1185">Reference proteome</keyword>
<dbReference type="Gene3D" id="2.60.40.4070">
    <property type="match status" value="1"/>
</dbReference>
<dbReference type="AlphaFoldDB" id="A0A1G8ZBC2"/>
<name>A0A1G8ZBC2_9PROT</name>
<comment type="function">
    <text evidence="4 5">Required for flagellar hook formation. May act as a scaffolding protein.</text>
</comment>
<gene>
    <name evidence="8" type="ORF">SAMN05192566_0201</name>
</gene>
<dbReference type="OrthoDB" id="9785233at2"/>
<dbReference type="RefSeq" id="WP_091468475.1">
    <property type="nucleotide sequence ID" value="NZ_FNFX01000001.1"/>
</dbReference>
<dbReference type="Pfam" id="PF13860">
    <property type="entry name" value="FlgD_ig"/>
    <property type="match status" value="1"/>
</dbReference>
<dbReference type="Proteomes" id="UP000198629">
    <property type="component" value="Unassembled WGS sequence"/>
</dbReference>
<keyword evidence="8" id="KW-0282">Flagellum</keyword>
<protein>
    <recommendedName>
        <fullName evidence="2 5">Basal-body rod modification protein FlgD</fullName>
    </recommendedName>
</protein>
<evidence type="ECO:0000256" key="5">
    <source>
        <dbReference type="RuleBase" id="RU362076"/>
    </source>
</evidence>
<evidence type="ECO:0000256" key="1">
    <source>
        <dbReference type="ARBA" id="ARBA00010577"/>
    </source>
</evidence>
<dbReference type="InterPro" id="IPR025965">
    <property type="entry name" value="FlgD/Vpr_Ig-like"/>
</dbReference>
<proteinExistence type="inferred from homology"/>
<evidence type="ECO:0000313" key="8">
    <source>
        <dbReference type="EMBL" id="SDK12392.1"/>
    </source>
</evidence>
<sequence>MTTVNTNNQVSQDVLDMVNTRKNSEKNSVDEAQDRFMTLLVTQMQNQDPLNPMDNAQVTSQMAQLSTVTGINKLNDTMSSIINSVQVGQAYQATSMIGHAVLVPGNALSHNEEGGYFGVDVPNGADSLTVNIKNGAGQTIRTLTFGQQEVGVNALSWDGKMDDGTVAPSGNYTYEISAKLGDSTTTSTALSLAQVQSVSNKNGSIKLNLSNNTDIAVSDVMEIF</sequence>
<dbReference type="Pfam" id="PF03963">
    <property type="entry name" value="FlgD"/>
    <property type="match status" value="1"/>
</dbReference>
<evidence type="ECO:0000259" key="6">
    <source>
        <dbReference type="Pfam" id="PF13860"/>
    </source>
</evidence>
<evidence type="ECO:0000256" key="3">
    <source>
        <dbReference type="ARBA" id="ARBA00022795"/>
    </source>
</evidence>
<reference evidence="9" key="1">
    <citation type="submission" date="2016-10" db="EMBL/GenBank/DDBJ databases">
        <authorList>
            <person name="Varghese N."/>
            <person name="Submissions S."/>
        </authorList>
    </citation>
    <scope>NUCLEOTIDE SEQUENCE [LARGE SCALE GENOMIC DNA]</scope>
    <source>
        <strain evidence="9">CBMB127</strain>
    </source>
</reference>
<evidence type="ECO:0000259" key="7">
    <source>
        <dbReference type="Pfam" id="PF13861"/>
    </source>
</evidence>
<dbReference type="STRING" id="492660.SAMN05192566_0201"/>
<dbReference type="Gene3D" id="2.30.30.910">
    <property type="match status" value="1"/>
</dbReference>
<comment type="similarity">
    <text evidence="1 5">Belongs to the FlgD family.</text>
</comment>
<evidence type="ECO:0000256" key="2">
    <source>
        <dbReference type="ARBA" id="ARBA00016013"/>
    </source>
</evidence>
<feature type="domain" description="FlgD Tudor-like" evidence="7">
    <location>
        <begin position="89"/>
        <end position="220"/>
    </location>
</feature>
<dbReference type="EMBL" id="FNFX01000001">
    <property type="protein sequence ID" value="SDK12392.1"/>
    <property type="molecule type" value="Genomic_DNA"/>
</dbReference>
<accession>A0A1G8ZBC2</accession>
<dbReference type="GO" id="GO:0044781">
    <property type="term" value="P:bacterial-type flagellum organization"/>
    <property type="evidence" value="ECO:0007669"/>
    <property type="project" value="UniProtKB-UniRule"/>
</dbReference>
<evidence type="ECO:0000313" key="9">
    <source>
        <dbReference type="Proteomes" id="UP000198629"/>
    </source>
</evidence>
<keyword evidence="8" id="KW-0969">Cilium</keyword>
<dbReference type="InterPro" id="IPR025963">
    <property type="entry name" value="FLgD_Tudor"/>
</dbReference>
<evidence type="ECO:0000256" key="4">
    <source>
        <dbReference type="ARBA" id="ARBA00024746"/>
    </source>
</evidence>
<dbReference type="Pfam" id="PF13861">
    <property type="entry name" value="FLgD_tudor"/>
    <property type="match status" value="1"/>
</dbReference>
<organism evidence="8 9">
    <name type="scientific">Methylophilus rhizosphaerae</name>
    <dbReference type="NCBI Taxonomy" id="492660"/>
    <lineage>
        <taxon>Bacteria</taxon>
        <taxon>Pseudomonadati</taxon>
        <taxon>Pseudomonadota</taxon>
        <taxon>Betaproteobacteria</taxon>
        <taxon>Nitrosomonadales</taxon>
        <taxon>Methylophilaceae</taxon>
        <taxon>Methylophilus</taxon>
    </lineage>
</organism>
<keyword evidence="3 5" id="KW-1005">Bacterial flagellum biogenesis</keyword>